<dbReference type="CDD" id="cd03478">
    <property type="entry name" value="Rieske_AIFL_N"/>
    <property type="match status" value="1"/>
</dbReference>
<keyword evidence="8" id="KW-0408">Iron</keyword>
<dbReference type="Gene3D" id="3.50.50.60">
    <property type="entry name" value="FAD/NAD(P)-binding domain"/>
    <property type="match status" value="2"/>
</dbReference>
<dbReference type="GO" id="GO:0016651">
    <property type="term" value="F:oxidoreductase activity, acting on NAD(P)H"/>
    <property type="evidence" value="ECO:0007669"/>
    <property type="project" value="TreeGrafter"/>
</dbReference>
<evidence type="ECO:0000256" key="9">
    <source>
        <dbReference type="ARBA" id="ARBA00023014"/>
    </source>
</evidence>
<proteinExistence type="inferred from homology"/>
<comment type="similarity">
    <text evidence="2">Belongs to the FAD-dependent oxidoreductase family.</text>
</comment>
<keyword evidence="3" id="KW-0285">Flavoprotein</keyword>
<dbReference type="InterPro" id="IPR036188">
    <property type="entry name" value="FAD/NAD-bd_sf"/>
</dbReference>
<evidence type="ECO:0000256" key="7">
    <source>
        <dbReference type="ARBA" id="ARBA00023002"/>
    </source>
</evidence>
<dbReference type="SUPFAM" id="SSF55424">
    <property type="entry name" value="FAD/NAD-linked reductases, dimerisation (C-terminal) domain"/>
    <property type="match status" value="1"/>
</dbReference>
<dbReference type="EMBL" id="CADEBD010000327">
    <property type="protein sequence ID" value="CAB3246431.1"/>
    <property type="molecule type" value="Genomic_DNA"/>
</dbReference>
<evidence type="ECO:0000256" key="6">
    <source>
        <dbReference type="ARBA" id="ARBA00022827"/>
    </source>
</evidence>
<evidence type="ECO:0000259" key="10">
    <source>
        <dbReference type="PROSITE" id="PS51296"/>
    </source>
</evidence>
<dbReference type="InterPro" id="IPR016156">
    <property type="entry name" value="FAD/NAD-linked_Rdtase_dimer_sf"/>
</dbReference>
<dbReference type="SUPFAM" id="SSF50022">
    <property type="entry name" value="ISP domain"/>
    <property type="match status" value="1"/>
</dbReference>
<reference evidence="11 12" key="1">
    <citation type="submission" date="2020-04" db="EMBL/GenBank/DDBJ databases">
        <authorList>
            <person name="Wallbank WR R."/>
            <person name="Pardo Diaz C."/>
            <person name="Kozak K."/>
            <person name="Martin S."/>
            <person name="Jiggins C."/>
            <person name="Moest M."/>
            <person name="Warren A I."/>
            <person name="Byers J.R.P. K."/>
            <person name="Montejo-Kovacevich G."/>
            <person name="Yen C E."/>
        </authorList>
    </citation>
    <scope>NUCLEOTIDE SEQUENCE [LARGE SCALE GENOMIC DNA]</scope>
</reference>
<accession>A0A8S1AC76</accession>
<evidence type="ECO:0000313" key="11">
    <source>
        <dbReference type="EMBL" id="CAB3246431.1"/>
    </source>
</evidence>
<feature type="domain" description="Rieske" evidence="10">
    <location>
        <begin position="67"/>
        <end position="156"/>
    </location>
</feature>
<gene>
    <name evidence="11" type="ORF">APLA_LOCUS11516</name>
</gene>
<dbReference type="GO" id="GO:0046872">
    <property type="term" value="F:metal ion binding"/>
    <property type="evidence" value="ECO:0007669"/>
    <property type="project" value="UniProtKB-KW"/>
</dbReference>
<keyword evidence="5" id="KW-0479">Metal-binding</keyword>
<dbReference type="SUPFAM" id="SSF51905">
    <property type="entry name" value="FAD/NAD(P)-binding domain"/>
    <property type="match status" value="1"/>
</dbReference>
<evidence type="ECO:0000256" key="3">
    <source>
        <dbReference type="ARBA" id="ARBA00022630"/>
    </source>
</evidence>
<dbReference type="Proteomes" id="UP000494256">
    <property type="component" value="Unassembled WGS sequence"/>
</dbReference>
<dbReference type="PANTHER" id="PTHR43557">
    <property type="entry name" value="APOPTOSIS-INDUCING FACTOR 1"/>
    <property type="match status" value="1"/>
</dbReference>
<dbReference type="AlphaFoldDB" id="A0A8S1AC76"/>
<name>A0A8S1AC76_ARCPL</name>
<organism evidence="11 12">
    <name type="scientific">Arctia plantaginis</name>
    <name type="common">Wood tiger moth</name>
    <name type="synonym">Phalaena plantaginis</name>
    <dbReference type="NCBI Taxonomy" id="874455"/>
    <lineage>
        <taxon>Eukaryota</taxon>
        <taxon>Metazoa</taxon>
        <taxon>Ecdysozoa</taxon>
        <taxon>Arthropoda</taxon>
        <taxon>Hexapoda</taxon>
        <taxon>Insecta</taxon>
        <taxon>Pterygota</taxon>
        <taxon>Neoptera</taxon>
        <taxon>Endopterygota</taxon>
        <taxon>Lepidoptera</taxon>
        <taxon>Glossata</taxon>
        <taxon>Ditrysia</taxon>
        <taxon>Noctuoidea</taxon>
        <taxon>Erebidae</taxon>
        <taxon>Arctiinae</taxon>
        <taxon>Arctia</taxon>
    </lineage>
</organism>
<evidence type="ECO:0000256" key="4">
    <source>
        <dbReference type="ARBA" id="ARBA00022714"/>
    </source>
</evidence>
<evidence type="ECO:0000256" key="1">
    <source>
        <dbReference type="ARBA" id="ARBA00001974"/>
    </source>
</evidence>
<dbReference type="InterPro" id="IPR036922">
    <property type="entry name" value="Rieske_2Fe-2S_sf"/>
</dbReference>
<dbReference type="Pfam" id="PF00355">
    <property type="entry name" value="Rieske"/>
    <property type="match status" value="1"/>
</dbReference>
<dbReference type="OrthoDB" id="21128at2759"/>
<dbReference type="Gene3D" id="2.102.10.10">
    <property type="entry name" value="Rieske [2Fe-2S] iron-sulphur domain"/>
    <property type="match status" value="1"/>
</dbReference>
<evidence type="ECO:0000313" key="12">
    <source>
        <dbReference type="Proteomes" id="UP000494256"/>
    </source>
</evidence>
<dbReference type="PRINTS" id="PR00411">
    <property type="entry name" value="PNDRDTASEI"/>
</dbReference>
<keyword evidence="6" id="KW-0274">FAD</keyword>
<sequence length="625" mass="67825">MLLFLLRQTSAAVKKVTSRFNQGVLLSNKMGSSLSRSYSPNPSQGSSVVESRCTISRIESSNNYVESIVCNENELKENEMKVFDIGDDGDVLLIKQKGEISAIGTKCTHYGAPLINGALGDGRVRCPWHGACYNIKTGDIEDFPGFDSVPCYQVTITEKGQVKEISARRNVLAIARVLQALTSILPFNVFGLKVRAKISDLKANSRTKENIGTPSKCDGCSVVIIGAGPSGATCAETLRTEGFSGRITMVSKENYLPYDRVKVSKIGTVTDIQKLQARTEQYYKDSNIEILKGIEAIYVDTKEQIVTLTGAKKLSYSSLYIATGSSARVPDIPGIYLKNVYTVRNFDDSINILNTLGSEKSLDVVVLGLSFIGLEIASSCKEKAKSMTVVGKDNAPLGQVFGPEIGGSLQKLFESKGVNFQFETTITKCNGLNGVIKSVELANGTTLPADMLVLGVGATFNTGFLENSGIKMENNGAIVVNNLLETNVKHVYAGGDIAHAPVFASNNKSMSIGHIGLAQYHGRIAALNILKRDVQLKTIPFFWTMLFGKSIRYTGCGKPASTLIDGDVDALKFVIFFFDESDKVIAVGSCMRDPVVAQFAEFTNQGRSLYKKDLTSDLYAWTKMN</sequence>
<dbReference type="InterPro" id="IPR017941">
    <property type="entry name" value="Rieske_2Fe-2S"/>
</dbReference>
<protein>
    <recommendedName>
        <fullName evidence="10">Rieske domain-containing protein</fullName>
    </recommendedName>
</protein>
<dbReference type="Gene3D" id="3.30.390.30">
    <property type="match status" value="1"/>
</dbReference>
<evidence type="ECO:0000256" key="8">
    <source>
        <dbReference type="ARBA" id="ARBA00023004"/>
    </source>
</evidence>
<keyword evidence="4" id="KW-0001">2Fe-2S</keyword>
<dbReference type="PRINTS" id="PR00368">
    <property type="entry name" value="FADPNR"/>
</dbReference>
<dbReference type="PROSITE" id="PS51296">
    <property type="entry name" value="RIESKE"/>
    <property type="match status" value="1"/>
</dbReference>
<dbReference type="FunFam" id="2.102.10.10:FF:000003">
    <property type="entry name" value="apoptosis-inducing factor 3 isoform X2"/>
    <property type="match status" value="1"/>
</dbReference>
<evidence type="ECO:0000256" key="5">
    <source>
        <dbReference type="ARBA" id="ARBA00022723"/>
    </source>
</evidence>
<dbReference type="InterPro" id="IPR050446">
    <property type="entry name" value="FAD-oxidoreductase/Apoptosis"/>
</dbReference>
<dbReference type="InterPro" id="IPR023753">
    <property type="entry name" value="FAD/NAD-binding_dom"/>
</dbReference>
<dbReference type="PANTHER" id="PTHR43557:SF2">
    <property type="entry name" value="RIESKE DOMAIN-CONTAINING PROTEIN-RELATED"/>
    <property type="match status" value="1"/>
</dbReference>
<comment type="cofactor">
    <cofactor evidence="1">
        <name>FAD</name>
        <dbReference type="ChEBI" id="CHEBI:57692"/>
    </cofactor>
</comment>
<keyword evidence="9" id="KW-0411">Iron-sulfur</keyword>
<keyword evidence="7" id="KW-0560">Oxidoreductase</keyword>
<dbReference type="GO" id="GO:0005737">
    <property type="term" value="C:cytoplasm"/>
    <property type="evidence" value="ECO:0007669"/>
    <property type="project" value="TreeGrafter"/>
</dbReference>
<dbReference type="GO" id="GO:0051537">
    <property type="term" value="F:2 iron, 2 sulfur cluster binding"/>
    <property type="evidence" value="ECO:0007669"/>
    <property type="project" value="UniProtKB-KW"/>
</dbReference>
<dbReference type="Pfam" id="PF07992">
    <property type="entry name" value="Pyr_redox_2"/>
    <property type="match status" value="1"/>
</dbReference>
<comment type="caution">
    <text evidence="11">The sequence shown here is derived from an EMBL/GenBank/DDBJ whole genome shotgun (WGS) entry which is preliminary data.</text>
</comment>
<evidence type="ECO:0000256" key="2">
    <source>
        <dbReference type="ARBA" id="ARBA00006442"/>
    </source>
</evidence>